<dbReference type="EMBL" id="MVBN01000003">
    <property type="protein sequence ID" value="OOK77865.1"/>
    <property type="molecule type" value="Genomic_DNA"/>
</dbReference>
<dbReference type="GO" id="GO:0016491">
    <property type="term" value="F:oxidoreductase activity"/>
    <property type="evidence" value="ECO:0007669"/>
    <property type="project" value="UniProtKB-KW"/>
</dbReference>
<evidence type="ECO:0000256" key="1">
    <source>
        <dbReference type="ARBA" id="ARBA00007118"/>
    </source>
</evidence>
<reference evidence="5 6" key="1">
    <citation type="submission" date="2017-02" db="EMBL/GenBank/DDBJ databases">
        <title>Complete genome sequences of Mycobacterium kansasii strains isolated from rhesus macaques.</title>
        <authorList>
            <person name="Panda A."/>
            <person name="Nagaraj S."/>
            <person name="Zhao X."/>
            <person name="Tettelin H."/>
            <person name="Detolla L.J."/>
        </authorList>
    </citation>
    <scope>NUCLEOTIDE SEQUENCE [LARGE SCALE GENOMIC DNA]</scope>
    <source>
        <strain evidence="5 6">11-3469</strain>
    </source>
</reference>
<dbReference type="PANTHER" id="PTHR43673:SF10">
    <property type="entry name" value="NADH DEHYDROGENASE_NAD(P)H NITROREDUCTASE XCC3605-RELATED"/>
    <property type="match status" value="1"/>
</dbReference>
<sequence>MDLASVDELLTTTRSVRRRLDLNRPVGREVILECLRLATQAPTASNAQDWRWLVITDADKRAAVADIYRSVGAEYLARAAATASDPQTQRVYRSALGLTETLARVPVHVIPCLQRRIDESNRLVAASAWASIIPAGWSFLLALRSRGLGSVWTTMHLAKEKEVAGCSESRTRSPRLRCSRSPTPSAPTSVRPRGRPWRPSLIGMPGNSLLEKADAVLHRAISRRCAPNKVWRVLHPPAPPNSARPRVLRWPTGSMEILHEGDEAGEGLVRTCIFEVPKYLLSGGKGRSFETVTEAKINKLSRYVAVGAPLWSRAEGYHQLDEQPDGTTVLTFHETYHAYHPVLRCFLERPVHAAISRDNLKTYEHALGCAGRVTRLDP</sequence>
<dbReference type="Gene3D" id="3.40.109.10">
    <property type="entry name" value="NADH Oxidase"/>
    <property type="match status" value="1"/>
</dbReference>
<dbReference type="AlphaFoldDB" id="A0A1V3XF74"/>
<evidence type="ECO:0000256" key="2">
    <source>
        <dbReference type="ARBA" id="ARBA00023002"/>
    </source>
</evidence>
<dbReference type="InterPro" id="IPR029479">
    <property type="entry name" value="Nitroreductase"/>
</dbReference>
<evidence type="ECO:0000259" key="4">
    <source>
        <dbReference type="Pfam" id="PF00881"/>
    </source>
</evidence>
<comment type="caution">
    <text evidence="5">The sequence shown here is derived from an EMBL/GenBank/DDBJ whole genome shotgun (WGS) entry which is preliminary data.</text>
</comment>
<accession>A0A1V3XF74</accession>
<dbReference type="Pfam" id="PF00881">
    <property type="entry name" value="Nitroreductase"/>
    <property type="match status" value="1"/>
</dbReference>
<protein>
    <submittedName>
        <fullName evidence="5">Nitroreductase family protein</fullName>
    </submittedName>
</protein>
<evidence type="ECO:0000313" key="5">
    <source>
        <dbReference type="EMBL" id="OOK77865.1"/>
    </source>
</evidence>
<dbReference type="CDD" id="cd02062">
    <property type="entry name" value="Nitro_FMN_reductase"/>
    <property type="match status" value="1"/>
</dbReference>
<keyword evidence="2" id="KW-0560">Oxidoreductase</keyword>
<gene>
    <name evidence="5" type="ORF">BZL29_3925</name>
</gene>
<dbReference type="PANTHER" id="PTHR43673">
    <property type="entry name" value="NAD(P)H NITROREDUCTASE YDGI-RELATED"/>
    <property type="match status" value="1"/>
</dbReference>
<proteinExistence type="inferred from homology"/>
<dbReference type="InterPro" id="IPR000415">
    <property type="entry name" value="Nitroreductase-like"/>
</dbReference>
<dbReference type="STRING" id="1768.B1T50_00855"/>
<feature type="domain" description="Nitroreductase" evidence="4">
    <location>
        <begin position="12"/>
        <end position="158"/>
    </location>
</feature>
<feature type="region of interest" description="Disordered" evidence="3">
    <location>
        <begin position="166"/>
        <end position="198"/>
    </location>
</feature>
<evidence type="ECO:0000256" key="3">
    <source>
        <dbReference type="SAM" id="MobiDB-lite"/>
    </source>
</evidence>
<evidence type="ECO:0000313" key="6">
    <source>
        <dbReference type="Proteomes" id="UP000188532"/>
    </source>
</evidence>
<organism evidence="5 6">
    <name type="scientific">Mycobacterium kansasii</name>
    <dbReference type="NCBI Taxonomy" id="1768"/>
    <lineage>
        <taxon>Bacteria</taxon>
        <taxon>Bacillati</taxon>
        <taxon>Actinomycetota</taxon>
        <taxon>Actinomycetes</taxon>
        <taxon>Mycobacteriales</taxon>
        <taxon>Mycobacteriaceae</taxon>
        <taxon>Mycobacterium</taxon>
    </lineage>
</organism>
<name>A0A1V3XF74_MYCKA</name>
<dbReference type="Proteomes" id="UP000188532">
    <property type="component" value="Unassembled WGS sequence"/>
</dbReference>
<dbReference type="SUPFAM" id="SSF55469">
    <property type="entry name" value="FMN-dependent nitroreductase-like"/>
    <property type="match status" value="1"/>
</dbReference>
<comment type="similarity">
    <text evidence="1">Belongs to the nitroreductase family.</text>
</comment>
<dbReference type="SUPFAM" id="SSF55961">
    <property type="entry name" value="Bet v1-like"/>
    <property type="match status" value="1"/>
</dbReference>